<comment type="caution">
    <text evidence="1">The sequence shown here is derived from an EMBL/GenBank/DDBJ whole genome shotgun (WGS) entry which is preliminary data.</text>
</comment>
<dbReference type="AlphaFoldDB" id="A0AAV7RDM4"/>
<dbReference type="Gene3D" id="1.10.287.3160">
    <property type="match status" value="1"/>
</dbReference>
<dbReference type="EMBL" id="JANPWB010000009">
    <property type="protein sequence ID" value="KAJ1150837.1"/>
    <property type="molecule type" value="Genomic_DNA"/>
</dbReference>
<evidence type="ECO:0000313" key="2">
    <source>
        <dbReference type="Proteomes" id="UP001066276"/>
    </source>
</evidence>
<protein>
    <submittedName>
        <fullName evidence="1">Uncharacterized protein</fullName>
    </submittedName>
</protein>
<proteinExistence type="predicted"/>
<reference evidence="1" key="1">
    <citation type="journal article" date="2022" name="bioRxiv">
        <title>Sequencing and chromosome-scale assembly of the giantPleurodeles waltlgenome.</title>
        <authorList>
            <person name="Brown T."/>
            <person name="Elewa A."/>
            <person name="Iarovenko S."/>
            <person name="Subramanian E."/>
            <person name="Araus A.J."/>
            <person name="Petzold A."/>
            <person name="Susuki M."/>
            <person name="Suzuki K.-i.T."/>
            <person name="Hayashi T."/>
            <person name="Toyoda A."/>
            <person name="Oliveira C."/>
            <person name="Osipova E."/>
            <person name="Leigh N.D."/>
            <person name="Simon A."/>
            <person name="Yun M.H."/>
        </authorList>
    </citation>
    <scope>NUCLEOTIDE SEQUENCE</scope>
    <source>
        <strain evidence="1">20211129_DDA</strain>
        <tissue evidence="1">Liver</tissue>
    </source>
</reference>
<keyword evidence="2" id="KW-1185">Reference proteome</keyword>
<organism evidence="1 2">
    <name type="scientific">Pleurodeles waltl</name>
    <name type="common">Iberian ribbed newt</name>
    <dbReference type="NCBI Taxonomy" id="8319"/>
    <lineage>
        <taxon>Eukaryota</taxon>
        <taxon>Metazoa</taxon>
        <taxon>Chordata</taxon>
        <taxon>Craniata</taxon>
        <taxon>Vertebrata</taxon>
        <taxon>Euteleostomi</taxon>
        <taxon>Amphibia</taxon>
        <taxon>Batrachia</taxon>
        <taxon>Caudata</taxon>
        <taxon>Salamandroidea</taxon>
        <taxon>Salamandridae</taxon>
        <taxon>Pleurodelinae</taxon>
        <taxon>Pleurodeles</taxon>
    </lineage>
</organism>
<gene>
    <name evidence="1" type="ORF">NDU88_003625</name>
</gene>
<evidence type="ECO:0000313" key="1">
    <source>
        <dbReference type="EMBL" id="KAJ1150837.1"/>
    </source>
</evidence>
<dbReference type="Proteomes" id="UP001066276">
    <property type="component" value="Chromosome 5"/>
</dbReference>
<accession>A0AAV7RDM4</accession>
<sequence>MHIDPRVLAKRNLLQEFAEKFPASIKVDSLMAWLTSQETIISEDVALEDPMDKKVDVALKCSFVALTFAIRASAYSSYAIQTDFQSLAELMDEDEDNTGQDGTAN</sequence>
<name>A0AAV7RDM4_PLEWA</name>